<dbReference type="InterPro" id="IPR014729">
    <property type="entry name" value="Rossmann-like_a/b/a_fold"/>
</dbReference>
<organism evidence="3 4">
    <name type="scientific">Pyrobaculum arsenaticum</name>
    <dbReference type="NCBI Taxonomy" id="121277"/>
    <lineage>
        <taxon>Archaea</taxon>
        <taxon>Thermoproteota</taxon>
        <taxon>Thermoprotei</taxon>
        <taxon>Thermoproteales</taxon>
        <taxon>Thermoproteaceae</taxon>
        <taxon>Pyrobaculum</taxon>
    </lineage>
</organism>
<dbReference type="PIRSF" id="PIRSF006276">
    <property type="entry name" value="UspA"/>
    <property type="match status" value="1"/>
</dbReference>
<reference evidence="3 4" key="1">
    <citation type="journal article" date="2020" name="Nat. Commun.">
        <title>The structures of two archaeal type IV pili illuminate evolutionary relationships.</title>
        <authorList>
            <person name="Wang F."/>
            <person name="Baquero D.P."/>
            <person name="Su Z."/>
            <person name="Beltran L.C."/>
            <person name="Prangishvili D."/>
            <person name="Krupovic M."/>
            <person name="Egelman E.H."/>
        </authorList>
    </citation>
    <scope>NUCLEOTIDE SEQUENCE [LARGE SCALE GENOMIC DNA]</scope>
    <source>
        <strain evidence="3 4">2GA</strain>
    </source>
</reference>
<accession>A0A7L4PBT3</accession>
<dbReference type="PRINTS" id="PR01438">
    <property type="entry name" value="UNVRSLSTRESS"/>
</dbReference>
<dbReference type="AlphaFoldDB" id="A0A7L4PBT3"/>
<feature type="domain" description="UspA" evidence="2">
    <location>
        <begin position="1"/>
        <end position="128"/>
    </location>
</feature>
<dbReference type="PANTHER" id="PTHR46268:SF6">
    <property type="entry name" value="UNIVERSAL STRESS PROTEIN UP12"/>
    <property type="match status" value="1"/>
</dbReference>
<dbReference type="PANTHER" id="PTHR46268">
    <property type="entry name" value="STRESS RESPONSE PROTEIN NHAX"/>
    <property type="match status" value="1"/>
</dbReference>
<evidence type="ECO:0000313" key="4">
    <source>
        <dbReference type="Proteomes" id="UP000554766"/>
    </source>
</evidence>
<dbReference type="SUPFAM" id="SSF52402">
    <property type="entry name" value="Adenine nucleotide alpha hydrolases-like"/>
    <property type="match status" value="1"/>
</dbReference>
<name>A0A7L4PBT3_9CREN</name>
<dbReference type="InterPro" id="IPR006016">
    <property type="entry name" value="UspA"/>
</dbReference>
<dbReference type="CDD" id="cd00293">
    <property type="entry name" value="USP-like"/>
    <property type="match status" value="1"/>
</dbReference>
<comment type="caution">
    <text evidence="3">The sequence shown here is derived from an EMBL/GenBank/DDBJ whole genome shotgun (WGS) entry which is preliminary data.</text>
</comment>
<sequence>MYRRILVAYDGSDHAKKAVAHALALAKAFGSSVCVITVAVDPSQASLDKAQKIASEAAEALKSQGVALEEVAVRSGTPATEILNYAEEKGVDLIVMGSRGLSALQRLVLGSVSQAVASRARVPVLIVR</sequence>
<proteinExistence type="inferred from homology"/>
<dbReference type="InterPro" id="IPR006015">
    <property type="entry name" value="Universal_stress_UspA"/>
</dbReference>
<dbReference type="Proteomes" id="UP000554766">
    <property type="component" value="Unassembled WGS sequence"/>
</dbReference>
<evidence type="ECO:0000259" key="2">
    <source>
        <dbReference type="Pfam" id="PF00582"/>
    </source>
</evidence>
<dbReference type="Pfam" id="PF00582">
    <property type="entry name" value="Usp"/>
    <property type="match status" value="1"/>
</dbReference>
<comment type="similarity">
    <text evidence="1">Belongs to the universal stress protein A family.</text>
</comment>
<evidence type="ECO:0000256" key="1">
    <source>
        <dbReference type="ARBA" id="ARBA00008791"/>
    </source>
</evidence>
<gene>
    <name evidence="3" type="ORF">HC235_09725</name>
</gene>
<dbReference type="GeneID" id="5054464"/>
<dbReference type="EMBL" id="JAAVJF010000004">
    <property type="protein sequence ID" value="NYR16202.1"/>
    <property type="molecule type" value="Genomic_DNA"/>
</dbReference>
<dbReference type="RefSeq" id="WP_011901786.1">
    <property type="nucleotide sequence ID" value="NZ_JAAVJF010000004.1"/>
</dbReference>
<evidence type="ECO:0000313" key="3">
    <source>
        <dbReference type="EMBL" id="NYR16202.1"/>
    </source>
</evidence>
<dbReference type="OMA" id="VHYSIEF"/>
<protein>
    <submittedName>
        <fullName evidence="3">Universal stress protein</fullName>
    </submittedName>
</protein>
<dbReference type="Gene3D" id="3.40.50.620">
    <property type="entry name" value="HUPs"/>
    <property type="match status" value="1"/>
</dbReference>
<keyword evidence="4" id="KW-1185">Reference proteome</keyword>